<dbReference type="Gene3D" id="3.40.50.10900">
    <property type="entry name" value="PAC-like subunit"/>
    <property type="match status" value="1"/>
</dbReference>
<sequence>MFGLFRHAPSFDVTHDTAPSDTLITGFSAYGLAGLTAVDYLVDHLELEETGYIRADGLPSITPFEKGRPRHPTRLYSREDLDVTVLVGEQFVPSVLGETLAMAILEWTEENDVTEIAVLAGAPVPHGPEGHRTFYIATEDYRERRLADGSIPAMEAGFLDGLNAAFLERGMDSTLGVGLFVTPVHAQAPDVDAALRLVETVDDVYDLGVDAGPLKAFAAEIRQHYEDLAARIEEREPDGWSDRMYM</sequence>
<name>A0A238UQ54_HALVU</name>
<dbReference type="PANTHER" id="PTHR35610">
    <property type="entry name" value="3-ISOPROPYLMALATE DEHYDRATASE-RELATED"/>
    <property type="match status" value="1"/>
</dbReference>
<accession>A0A238UQ54</accession>
<dbReference type="InterPro" id="IPR038389">
    <property type="entry name" value="PSMG2_sf"/>
</dbReference>
<gene>
    <name evidence="1" type="ORF">SAMN06264855_101116</name>
</gene>
<organism evidence="1 2">
    <name type="scientific">Halorubrum vacuolatum</name>
    <name type="common">Natronobacterium vacuolatum</name>
    <dbReference type="NCBI Taxonomy" id="63740"/>
    <lineage>
        <taxon>Archaea</taxon>
        <taxon>Methanobacteriati</taxon>
        <taxon>Methanobacteriota</taxon>
        <taxon>Stenosarchaea group</taxon>
        <taxon>Halobacteria</taxon>
        <taxon>Halobacteriales</taxon>
        <taxon>Haloferacaceae</taxon>
        <taxon>Halorubrum</taxon>
    </lineage>
</organism>
<proteinExistence type="predicted"/>
<evidence type="ECO:0008006" key="3">
    <source>
        <dbReference type="Google" id="ProtNLM"/>
    </source>
</evidence>
<evidence type="ECO:0000313" key="2">
    <source>
        <dbReference type="Proteomes" id="UP000198397"/>
    </source>
</evidence>
<dbReference type="Proteomes" id="UP000198397">
    <property type="component" value="Unassembled WGS sequence"/>
</dbReference>
<dbReference type="Pfam" id="PF09754">
    <property type="entry name" value="PAC2"/>
    <property type="match status" value="1"/>
</dbReference>
<dbReference type="SUPFAM" id="SSF159659">
    <property type="entry name" value="Cgl1923-like"/>
    <property type="match status" value="1"/>
</dbReference>
<dbReference type="PANTHER" id="PTHR35610:SF3">
    <property type="entry name" value="PROTEASOME ASSEMBLY CHAPERONE FAMILY PROTEIN"/>
    <property type="match status" value="1"/>
</dbReference>
<reference evidence="1 2" key="1">
    <citation type="submission" date="2017-06" db="EMBL/GenBank/DDBJ databases">
        <authorList>
            <person name="Kim H.J."/>
            <person name="Triplett B.A."/>
        </authorList>
    </citation>
    <scope>NUCLEOTIDE SEQUENCE [LARGE SCALE GENOMIC DNA]</scope>
    <source>
        <strain evidence="1 2">DSM 8800</strain>
    </source>
</reference>
<dbReference type="InterPro" id="IPR019151">
    <property type="entry name" value="Proteasome_assmbl_chaperone_2"/>
</dbReference>
<dbReference type="AlphaFoldDB" id="A0A238UQ54"/>
<evidence type="ECO:0000313" key="1">
    <source>
        <dbReference type="EMBL" id="SNR23429.1"/>
    </source>
</evidence>
<dbReference type="OrthoDB" id="165933at2157"/>
<dbReference type="RefSeq" id="WP_089383107.1">
    <property type="nucleotide sequence ID" value="NZ_FZNQ01000001.1"/>
</dbReference>
<protein>
    <recommendedName>
        <fullName evidence="3">Proteasome assembly chaperone family protein</fullName>
    </recommendedName>
</protein>
<dbReference type="EMBL" id="FZNQ01000001">
    <property type="protein sequence ID" value="SNR23429.1"/>
    <property type="molecule type" value="Genomic_DNA"/>
</dbReference>
<keyword evidence="2" id="KW-1185">Reference proteome</keyword>